<dbReference type="PANTHER" id="PTHR45348:SF7">
    <property type="entry name" value="ZINC BINDING OXIDOREDUCTASE, PUTATIVE-RELATED"/>
    <property type="match status" value="1"/>
</dbReference>
<organism evidence="4 5">
    <name type="scientific">Rhinocladiella mackenziei CBS 650.93</name>
    <dbReference type="NCBI Taxonomy" id="1442369"/>
    <lineage>
        <taxon>Eukaryota</taxon>
        <taxon>Fungi</taxon>
        <taxon>Dikarya</taxon>
        <taxon>Ascomycota</taxon>
        <taxon>Pezizomycotina</taxon>
        <taxon>Eurotiomycetes</taxon>
        <taxon>Chaetothyriomycetidae</taxon>
        <taxon>Chaetothyriales</taxon>
        <taxon>Herpotrichiellaceae</taxon>
        <taxon>Rhinocladiella</taxon>
    </lineage>
</organism>
<dbReference type="STRING" id="1442369.A0A0D2IWP6"/>
<keyword evidence="2" id="KW-0560">Oxidoreductase</keyword>
<dbReference type="Gene3D" id="3.40.50.720">
    <property type="entry name" value="NAD(P)-binding Rossmann-like Domain"/>
    <property type="match status" value="1"/>
</dbReference>
<feature type="domain" description="Enoyl reductase (ER)" evidence="3">
    <location>
        <begin position="11"/>
        <end position="346"/>
    </location>
</feature>
<dbReference type="RefSeq" id="XP_013268161.1">
    <property type="nucleotide sequence ID" value="XM_013412707.1"/>
</dbReference>
<dbReference type="GeneID" id="25298162"/>
<comment type="similarity">
    <text evidence="1">Belongs to the zinc-containing alcohol dehydrogenase family.</text>
</comment>
<sequence>MGSPDKAIYIGPKNELFLKEYRDPYEPGNDQALVQVQYSGVNPADLKHGLEFGLNDYVCGYEFSGKIIRAGKGFPYEVGDEIYGSKKIGLGSEFGAHQDLLLAEGNTLIAKRPSTIPSEAAAAMSLVVRTAADALFNIMAIPFAKINAAGKPSKSGILVWGGGSAVGWAAVQLAKAAGLSPIITTASASNHQSLKELGATHCFDYRDDDVVVKIQDVIDASGQPLKYIFDAVCSRGQASSTSSCDALKTATDAIFVGTLPVLSDQRQWIWCLAARAWELHLPPPIGHVPANEEWESRLVDIVSWVADHYERGFRIPNLRVIEGVEAAIAAIKSSGEGKIRFEKVVIKHPF</sequence>
<dbReference type="AlphaFoldDB" id="A0A0D2IWP6"/>
<dbReference type="HOGENOM" id="CLU_026673_16_3_1"/>
<dbReference type="VEuPathDB" id="FungiDB:Z518_10091"/>
<evidence type="ECO:0000259" key="3">
    <source>
        <dbReference type="SMART" id="SM00829"/>
    </source>
</evidence>
<dbReference type="Proteomes" id="UP000053617">
    <property type="component" value="Unassembled WGS sequence"/>
</dbReference>
<accession>A0A0D2IWP6</accession>
<dbReference type="GO" id="GO:0016651">
    <property type="term" value="F:oxidoreductase activity, acting on NAD(P)H"/>
    <property type="evidence" value="ECO:0007669"/>
    <property type="project" value="InterPro"/>
</dbReference>
<dbReference type="PANTHER" id="PTHR45348">
    <property type="entry name" value="HYPOTHETICAL OXIDOREDUCTASE (EUROFUNG)"/>
    <property type="match status" value="1"/>
</dbReference>
<dbReference type="Pfam" id="PF00107">
    <property type="entry name" value="ADH_zinc_N"/>
    <property type="match status" value="1"/>
</dbReference>
<dbReference type="InterPro" id="IPR036291">
    <property type="entry name" value="NAD(P)-bd_dom_sf"/>
</dbReference>
<evidence type="ECO:0000256" key="2">
    <source>
        <dbReference type="ARBA" id="ARBA00023002"/>
    </source>
</evidence>
<dbReference type="EMBL" id="KN847482">
    <property type="protein sequence ID" value="KIX01025.1"/>
    <property type="molecule type" value="Genomic_DNA"/>
</dbReference>
<evidence type="ECO:0000256" key="1">
    <source>
        <dbReference type="ARBA" id="ARBA00008072"/>
    </source>
</evidence>
<dbReference type="OrthoDB" id="10257049at2759"/>
<proteinExistence type="inferred from homology"/>
<dbReference type="SUPFAM" id="SSF51735">
    <property type="entry name" value="NAD(P)-binding Rossmann-fold domains"/>
    <property type="match status" value="1"/>
</dbReference>
<dbReference type="SUPFAM" id="SSF50129">
    <property type="entry name" value="GroES-like"/>
    <property type="match status" value="1"/>
</dbReference>
<evidence type="ECO:0000313" key="5">
    <source>
        <dbReference type="Proteomes" id="UP000053617"/>
    </source>
</evidence>
<dbReference type="InterPro" id="IPR013149">
    <property type="entry name" value="ADH-like_C"/>
</dbReference>
<dbReference type="InterPro" id="IPR020843">
    <property type="entry name" value="ER"/>
</dbReference>
<keyword evidence="5" id="KW-1185">Reference proteome</keyword>
<dbReference type="InterPro" id="IPR011032">
    <property type="entry name" value="GroES-like_sf"/>
</dbReference>
<reference evidence="4 5" key="1">
    <citation type="submission" date="2015-01" db="EMBL/GenBank/DDBJ databases">
        <title>The Genome Sequence of Rhinocladiella mackenzie CBS 650.93.</title>
        <authorList>
            <consortium name="The Broad Institute Genomics Platform"/>
            <person name="Cuomo C."/>
            <person name="de Hoog S."/>
            <person name="Gorbushina A."/>
            <person name="Stielow B."/>
            <person name="Teixiera M."/>
            <person name="Abouelleil A."/>
            <person name="Chapman S.B."/>
            <person name="Priest M."/>
            <person name="Young S.K."/>
            <person name="Wortman J."/>
            <person name="Nusbaum C."/>
            <person name="Birren B."/>
        </authorList>
    </citation>
    <scope>NUCLEOTIDE SEQUENCE [LARGE SCALE GENOMIC DNA]</scope>
    <source>
        <strain evidence="4 5">CBS 650.93</strain>
    </source>
</reference>
<dbReference type="CDD" id="cd08249">
    <property type="entry name" value="enoyl_reductase_like"/>
    <property type="match status" value="1"/>
</dbReference>
<gene>
    <name evidence="4" type="ORF">Z518_10091</name>
</gene>
<dbReference type="SMART" id="SM00829">
    <property type="entry name" value="PKS_ER"/>
    <property type="match status" value="1"/>
</dbReference>
<dbReference type="Pfam" id="PF08240">
    <property type="entry name" value="ADH_N"/>
    <property type="match status" value="1"/>
</dbReference>
<evidence type="ECO:0000313" key="4">
    <source>
        <dbReference type="EMBL" id="KIX01025.1"/>
    </source>
</evidence>
<dbReference type="InterPro" id="IPR013154">
    <property type="entry name" value="ADH-like_N"/>
</dbReference>
<protein>
    <recommendedName>
        <fullName evidence="3">Enoyl reductase (ER) domain-containing protein</fullName>
    </recommendedName>
</protein>
<dbReference type="InterPro" id="IPR047122">
    <property type="entry name" value="Trans-enoyl_RdTase-like"/>
</dbReference>
<dbReference type="Gene3D" id="3.90.180.10">
    <property type="entry name" value="Medium-chain alcohol dehydrogenases, catalytic domain"/>
    <property type="match status" value="1"/>
</dbReference>
<name>A0A0D2IWP6_9EURO</name>